<dbReference type="Gene3D" id="3.80.10.10">
    <property type="entry name" value="Ribonuclease Inhibitor"/>
    <property type="match status" value="1"/>
</dbReference>
<proteinExistence type="predicted"/>
<gene>
    <name evidence="3" type="ORF">RJ640_028443</name>
</gene>
<sequence>MAGSLLPLRRAPLRPPGAPDCCCPSAYHCSKPFYAPIQISPPTNRKLTKQLPFLRPSIHSLSRHPLKSTPALDSDVPHPLEQEPLKSDSIQSLEQWDSLTAKFAGAANVPFLLLQLPQIILNARNLMAGNPSALHAVPWLGMFTGLLGNLSLLSYFVKKRETEVVVVQTLGVVSIYAVISQLAMAEAMPLPHFLVTSVVIASGLVINFMKYFNLLNPKVMWSTFVPYIPNSILPGSIAFVLAVLAVVMARLGKLPEKGVKFMGSISGWTATLLFMWMPIAQMWTNFLNPDNIKGLSSVSMLLAMVGNGLMIPRALFIRDLMWYVEFLPNSLIYPSLNKIYVALGERRGGNCSTCEKMISEELFLMRTRWMTTTTPHSASRRGRRSRSPPRTRCSATATSPPRTSTSIPSPPSPSTSSRLNRSASHLCERFNRFCGNVPKKFKNLKILFELDISNNRFAGKFPCVVLQLPQLKFLDLRFNEFEGGVPREFFDKDLDTIFINHNSFVFDLPNNFGNSPVSVIVLANNKFRGCVPESILLKPVMGNFRGEVVMAVRYEGGDGDSVIMAVTSGHGEGGGEGGLVAVDMVDGAQIGTRAVCLQVQVGHQSSMDGATSSACTGIALWSDTKVYGYSSPLMSLKELFLGS</sequence>
<feature type="region of interest" description="Disordered" evidence="1">
    <location>
        <begin position="64"/>
        <end position="83"/>
    </location>
</feature>
<dbReference type="PANTHER" id="PTHR34809:SF1">
    <property type="entry name" value="MALTOSE EXCESS PROTEIN 1, CHLOROPLASTIC-RELATED"/>
    <property type="match status" value="1"/>
</dbReference>
<evidence type="ECO:0000256" key="1">
    <source>
        <dbReference type="SAM" id="MobiDB-lite"/>
    </source>
</evidence>
<keyword evidence="2" id="KW-0472">Membrane</keyword>
<dbReference type="GO" id="GO:0009941">
    <property type="term" value="C:chloroplast envelope"/>
    <property type="evidence" value="ECO:0007669"/>
    <property type="project" value="TreeGrafter"/>
</dbReference>
<feature type="compositionally biased region" description="Basic residues" evidence="1">
    <location>
        <begin position="378"/>
        <end position="389"/>
    </location>
</feature>
<evidence type="ECO:0000313" key="4">
    <source>
        <dbReference type="Proteomes" id="UP001187471"/>
    </source>
</evidence>
<dbReference type="GO" id="GO:0005363">
    <property type="term" value="F:maltose transmembrane transporter activity"/>
    <property type="evidence" value="ECO:0007669"/>
    <property type="project" value="TreeGrafter"/>
</dbReference>
<keyword evidence="2" id="KW-0812">Transmembrane</keyword>
<dbReference type="InterPro" id="IPR034628">
    <property type="entry name" value="MEX1/MEX1-like"/>
</dbReference>
<reference evidence="3" key="1">
    <citation type="submission" date="2022-12" db="EMBL/GenBank/DDBJ databases">
        <title>Draft genome assemblies for two species of Escallonia (Escalloniales).</title>
        <authorList>
            <person name="Chanderbali A."/>
            <person name="Dervinis C."/>
            <person name="Anghel I."/>
            <person name="Soltis D."/>
            <person name="Soltis P."/>
            <person name="Zapata F."/>
        </authorList>
    </citation>
    <scope>NUCLEOTIDE SEQUENCE</scope>
    <source>
        <strain evidence="3">UCBG92.1500</strain>
        <tissue evidence="3">Leaf</tissue>
    </source>
</reference>
<name>A0AA88QVM8_9ASTE</name>
<dbReference type="SUPFAM" id="SSF52058">
    <property type="entry name" value="L domain-like"/>
    <property type="match status" value="1"/>
</dbReference>
<feature type="transmembrane region" description="Helical" evidence="2">
    <location>
        <begin position="232"/>
        <end position="249"/>
    </location>
</feature>
<feature type="transmembrane region" description="Helical" evidence="2">
    <location>
        <begin position="133"/>
        <end position="153"/>
    </location>
</feature>
<organism evidence="3 4">
    <name type="scientific">Escallonia rubra</name>
    <dbReference type="NCBI Taxonomy" id="112253"/>
    <lineage>
        <taxon>Eukaryota</taxon>
        <taxon>Viridiplantae</taxon>
        <taxon>Streptophyta</taxon>
        <taxon>Embryophyta</taxon>
        <taxon>Tracheophyta</taxon>
        <taxon>Spermatophyta</taxon>
        <taxon>Magnoliopsida</taxon>
        <taxon>eudicotyledons</taxon>
        <taxon>Gunneridae</taxon>
        <taxon>Pentapetalae</taxon>
        <taxon>asterids</taxon>
        <taxon>campanulids</taxon>
        <taxon>Escalloniales</taxon>
        <taxon>Escalloniaceae</taxon>
        <taxon>Escallonia</taxon>
    </lineage>
</organism>
<feature type="region of interest" description="Disordered" evidence="1">
    <location>
        <begin position="372"/>
        <end position="419"/>
    </location>
</feature>
<keyword evidence="4" id="KW-1185">Reference proteome</keyword>
<evidence type="ECO:0000256" key="2">
    <source>
        <dbReference type="SAM" id="Phobius"/>
    </source>
</evidence>
<evidence type="ECO:0000313" key="3">
    <source>
        <dbReference type="EMBL" id="KAK2977238.1"/>
    </source>
</evidence>
<feature type="transmembrane region" description="Helical" evidence="2">
    <location>
        <begin position="192"/>
        <end position="212"/>
    </location>
</feature>
<dbReference type="Proteomes" id="UP001187471">
    <property type="component" value="Unassembled WGS sequence"/>
</dbReference>
<dbReference type="InterPro" id="IPR032675">
    <property type="entry name" value="LRR_dom_sf"/>
</dbReference>
<protein>
    <submittedName>
        <fullName evidence="3">Uncharacterized protein</fullName>
    </submittedName>
</protein>
<feature type="transmembrane region" description="Helical" evidence="2">
    <location>
        <begin position="261"/>
        <end position="283"/>
    </location>
</feature>
<comment type="caution">
    <text evidence="3">The sequence shown here is derived from an EMBL/GenBank/DDBJ whole genome shotgun (WGS) entry which is preliminary data.</text>
</comment>
<dbReference type="AlphaFoldDB" id="A0AA88QVM8"/>
<accession>A0AA88QVM8</accession>
<dbReference type="EMBL" id="JAVXUO010002001">
    <property type="protein sequence ID" value="KAK2977238.1"/>
    <property type="molecule type" value="Genomic_DNA"/>
</dbReference>
<keyword evidence="2" id="KW-1133">Transmembrane helix</keyword>
<dbReference type="PANTHER" id="PTHR34809">
    <property type="entry name" value="MALTOSE EXCESS PROTEIN 1, CHLOROPLASTIC-RELATED"/>
    <property type="match status" value="1"/>
</dbReference>
<feature type="transmembrane region" description="Helical" evidence="2">
    <location>
        <begin position="295"/>
        <end position="316"/>
    </location>
</feature>
<feature type="compositionally biased region" description="Low complexity" evidence="1">
    <location>
        <begin position="390"/>
        <end position="407"/>
    </location>
</feature>
<feature type="transmembrane region" description="Helical" evidence="2">
    <location>
        <begin position="165"/>
        <end position="185"/>
    </location>
</feature>